<comment type="caution">
    <text evidence="4">The sequence shown here is derived from an EMBL/GenBank/DDBJ whole genome shotgun (WGS) entry which is preliminary data.</text>
</comment>
<evidence type="ECO:0000256" key="1">
    <source>
        <dbReference type="ARBA" id="ARBA00022737"/>
    </source>
</evidence>
<feature type="repeat" description="PPR" evidence="2">
    <location>
        <begin position="294"/>
        <end position="328"/>
    </location>
</feature>
<dbReference type="Pfam" id="PF01535">
    <property type="entry name" value="PPR"/>
    <property type="match status" value="3"/>
</dbReference>
<dbReference type="AlphaFoldDB" id="A0A822XS61"/>
<dbReference type="GO" id="GO:0003723">
    <property type="term" value="F:RNA binding"/>
    <property type="evidence" value="ECO:0007669"/>
    <property type="project" value="InterPro"/>
</dbReference>
<organism evidence="4 5">
    <name type="scientific">Nelumbo nucifera</name>
    <name type="common">Sacred lotus</name>
    <dbReference type="NCBI Taxonomy" id="4432"/>
    <lineage>
        <taxon>Eukaryota</taxon>
        <taxon>Viridiplantae</taxon>
        <taxon>Streptophyta</taxon>
        <taxon>Embryophyta</taxon>
        <taxon>Tracheophyta</taxon>
        <taxon>Spermatophyta</taxon>
        <taxon>Magnoliopsida</taxon>
        <taxon>Proteales</taxon>
        <taxon>Nelumbonaceae</taxon>
        <taxon>Nelumbo</taxon>
    </lineage>
</organism>
<sequence length="523" mass="58439">MSVSAYSSSTTQLSQPPKLSSPLTQPNPTQSHLPNPNRSQSVDKKQFVLSRNDQPIDPIVSWTSSISRRCRNGRLAEAAAQFTHMRISGVEPNYVTFVTLLSACADYPLETLSFGASIHAYVRKLGLDKYDVMLGTALVDMYSKCARADLARQMFDEMYLKNSFSWNTMIDGYMRNGAVEDAIALFNQMPKRDKISWTALIGGFVKKGYFEEALEQFREMQLSGIEPDYVTIISVLSACANLGALGLGLWIHRFVLQRDFGENIRLSNSLIDMYARCGSIEFARQEFEKMSKRSLVSWNSMIVGFAVNGYAEDALEYFSLMQKEGFEPDGVSFTGALTACSHAGLVDEGLQFYDMMKRIYKITPRIEHYGCIVDLLSRAGQLEDALHIIESMPMKPNEIILGSLLAACRNRGNLSLAEKLMSYLTDLDPSCDSNYVLLSNMYAAVGRWDGVGKVRNTMKALGIRKKPGFSAIEIDCNIHEFVAGDKSHLRSHYIYDMLNFLSHELSLCGYIPEAIEGGLPAHD</sequence>
<feature type="repeat" description="PPR" evidence="2">
    <location>
        <begin position="162"/>
        <end position="192"/>
    </location>
</feature>
<accession>A0A822XS61</accession>
<dbReference type="FunFam" id="1.25.40.10:FF:000184">
    <property type="entry name" value="Pentatricopeptide repeat-containing protein, chloroplastic"/>
    <property type="match status" value="1"/>
</dbReference>
<dbReference type="InterPro" id="IPR046960">
    <property type="entry name" value="PPR_At4g14850-like_plant"/>
</dbReference>
<keyword evidence="5" id="KW-1185">Reference proteome</keyword>
<feature type="compositionally biased region" description="Polar residues" evidence="3">
    <location>
        <begin position="1"/>
        <end position="40"/>
    </location>
</feature>
<dbReference type="EMBL" id="DUZY01000001">
    <property type="protein sequence ID" value="DAD24434.1"/>
    <property type="molecule type" value="Genomic_DNA"/>
</dbReference>
<dbReference type="PANTHER" id="PTHR47926">
    <property type="entry name" value="PENTATRICOPEPTIDE REPEAT-CONTAINING PROTEIN"/>
    <property type="match status" value="1"/>
</dbReference>
<evidence type="ECO:0000313" key="4">
    <source>
        <dbReference type="EMBL" id="DAD24434.1"/>
    </source>
</evidence>
<dbReference type="Proteomes" id="UP000607653">
    <property type="component" value="Unassembled WGS sequence"/>
</dbReference>
<dbReference type="GO" id="GO:0009451">
    <property type="term" value="P:RNA modification"/>
    <property type="evidence" value="ECO:0007669"/>
    <property type="project" value="InterPro"/>
</dbReference>
<evidence type="ECO:0000256" key="2">
    <source>
        <dbReference type="PROSITE-ProRule" id="PRU00708"/>
    </source>
</evidence>
<dbReference type="Gene3D" id="1.25.40.10">
    <property type="entry name" value="Tetratricopeptide repeat domain"/>
    <property type="match status" value="3"/>
</dbReference>
<keyword evidence="1" id="KW-0677">Repeat</keyword>
<feature type="region of interest" description="Disordered" evidence="3">
    <location>
        <begin position="1"/>
        <end position="42"/>
    </location>
</feature>
<dbReference type="NCBIfam" id="TIGR00756">
    <property type="entry name" value="PPR"/>
    <property type="match status" value="3"/>
</dbReference>
<evidence type="ECO:0000256" key="3">
    <source>
        <dbReference type="SAM" id="MobiDB-lite"/>
    </source>
</evidence>
<gene>
    <name evidence="4" type="ORF">HUJ06_025898</name>
</gene>
<dbReference type="FunFam" id="1.25.40.10:FF:000348">
    <property type="entry name" value="Pentatricopeptide repeat-containing protein chloroplastic"/>
    <property type="match status" value="1"/>
</dbReference>
<feature type="repeat" description="PPR" evidence="2">
    <location>
        <begin position="58"/>
        <end position="92"/>
    </location>
</feature>
<dbReference type="Pfam" id="PF20431">
    <property type="entry name" value="E_motif"/>
    <property type="match status" value="1"/>
</dbReference>
<proteinExistence type="predicted"/>
<evidence type="ECO:0008006" key="6">
    <source>
        <dbReference type="Google" id="ProtNLM"/>
    </source>
</evidence>
<evidence type="ECO:0000313" key="5">
    <source>
        <dbReference type="Proteomes" id="UP000607653"/>
    </source>
</evidence>
<dbReference type="InterPro" id="IPR002885">
    <property type="entry name" value="PPR_rpt"/>
</dbReference>
<dbReference type="InterPro" id="IPR011990">
    <property type="entry name" value="TPR-like_helical_dom_sf"/>
</dbReference>
<dbReference type="Pfam" id="PF13041">
    <property type="entry name" value="PPR_2"/>
    <property type="match status" value="4"/>
</dbReference>
<feature type="repeat" description="PPR" evidence="2">
    <location>
        <begin position="193"/>
        <end position="227"/>
    </location>
</feature>
<reference evidence="4 5" key="1">
    <citation type="journal article" date="2020" name="Mol. Biol. Evol.">
        <title>Distinct Expression and Methylation Patterns for Genes with Different Fates following a Single Whole-Genome Duplication in Flowering Plants.</title>
        <authorList>
            <person name="Shi T."/>
            <person name="Rahmani R.S."/>
            <person name="Gugger P.F."/>
            <person name="Wang M."/>
            <person name="Li H."/>
            <person name="Zhang Y."/>
            <person name="Li Z."/>
            <person name="Wang Q."/>
            <person name="Van de Peer Y."/>
            <person name="Marchal K."/>
            <person name="Chen J."/>
        </authorList>
    </citation>
    <scope>NUCLEOTIDE SEQUENCE [LARGE SCALE GENOMIC DNA]</scope>
    <source>
        <tissue evidence="4">Leaf</tissue>
    </source>
</reference>
<dbReference type="PROSITE" id="PS51375">
    <property type="entry name" value="PPR"/>
    <property type="match status" value="4"/>
</dbReference>
<name>A0A822XS61_NELNU</name>
<dbReference type="InterPro" id="IPR046848">
    <property type="entry name" value="E_motif"/>
</dbReference>
<dbReference type="PANTHER" id="PTHR47926:SF510">
    <property type="entry name" value="PENTATRICOPEPTIDE REPEAT-CONTAINING PROTEIN"/>
    <property type="match status" value="1"/>
</dbReference>
<protein>
    <recommendedName>
        <fullName evidence="6">Pentatricopeptide repeat-containing protein At1g05750, chloroplastic</fullName>
    </recommendedName>
</protein>